<organism evidence="1 2">
    <name type="scientific">Haloarchaeobius iranensis</name>
    <dbReference type="NCBI Taxonomy" id="996166"/>
    <lineage>
        <taxon>Archaea</taxon>
        <taxon>Methanobacteriati</taxon>
        <taxon>Methanobacteriota</taxon>
        <taxon>Stenosarchaea group</taxon>
        <taxon>Halobacteria</taxon>
        <taxon>Halobacteriales</taxon>
        <taxon>Halorubellaceae</taxon>
        <taxon>Haloarchaeobius</taxon>
    </lineage>
</organism>
<dbReference type="AlphaFoldDB" id="A0A1H0AMX0"/>
<gene>
    <name evidence="1" type="ORF">SAMN05192554_12829</name>
</gene>
<evidence type="ECO:0000313" key="2">
    <source>
        <dbReference type="Proteomes" id="UP000199370"/>
    </source>
</evidence>
<protein>
    <recommendedName>
        <fullName evidence="3">Alpha/beta hydrolase</fullName>
    </recommendedName>
</protein>
<dbReference type="STRING" id="996166.SAMN05192554_12829"/>
<reference evidence="1 2" key="1">
    <citation type="submission" date="2016-10" db="EMBL/GenBank/DDBJ databases">
        <authorList>
            <person name="de Groot N.N."/>
        </authorList>
    </citation>
    <scope>NUCLEOTIDE SEQUENCE [LARGE SCALE GENOMIC DNA]</scope>
    <source>
        <strain evidence="2">EB21,IBRC-M 10013,KCTC 4048</strain>
    </source>
</reference>
<evidence type="ECO:0000313" key="1">
    <source>
        <dbReference type="EMBL" id="SDN34755.1"/>
    </source>
</evidence>
<accession>A0A1H0AMX0</accession>
<proteinExistence type="predicted"/>
<dbReference type="InterPro" id="IPR029058">
    <property type="entry name" value="AB_hydrolase_fold"/>
</dbReference>
<keyword evidence="2" id="KW-1185">Reference proteome</keyword>
<dbReference type="Proteomes" id="UP000199370">
    <property type="component" value="Unassembled WGS sequence"/>
</dbReference>
<name>A0A1H0AMX0_9EURY</name>
<dbReference type="RefSeq" id="WP_089736024.1">
    <property type="nucleotide sequence ID" value="NZ_FNIA01000028.1"/>
</dbReference>
<dbReference type="SUPFAM" id="SSF53474">
    <property type="entry name" value="alpha/beta-Hydrolases"/>
    <property type="match status" value="1"/>
</dbReference>
<dbReference type="Gene3D" id="3.40.50.1820">
    <property type="entry name" value="alpha/beta hydrolase"/>
    <property type="match status" value="1"/>
</dbReference>
<sequence>MAISVLELEVDGETYDARLNTPEDGDTHTCVVVLPGGGHGPFGDIFDITAYELAQEHVATYRFETWTDADELRAKSFAEFHAELDAAITDVHERGYDRLFLLAKSFGGRIGLTRDLDAFERVLGWAPAVRLAEGPNFAAHYDTPLGEVEDLRIGAGDVAGVDAPVRILRGDEDEVVSADDADALVDALADAELRTIPGEDHSFNENRTTVVAETLDYLVPDDR</sequence>
<evidence type="ECO:0008006" key="3">
    <source>
        <dbReference type="Google" id="ProtNLM"/>
    </source>
</evidence>
<dbReference type="EMBL" id="FNIA01000028">
    <property type="protein sequence ID" value="SDN34755.1"/>
    <property type="molecule type" value="Genomic_DNA"/>
</dbReference>
<dbReference type="OrthoDB" id="212387at2157"/>